<reference evidence="10" key="1">
    <citation type="journal article" date="2008" name="J. Bacteriol.">
        <title>Genome sequence of the fish pathogen Renibacterium salmoninarum suggests reductive evolution away from an environmental Arthrobacter ancestor.</title>
        <authorList>
            <person name="Wiens G.D."/>
            <person name="Rockey D.D."/>
            <person name="Wu Z."/>
            <person name="Chang J."/>
            <person name="Levy R."/>
            <person name="Crane S."/>
            <person name="Chen D.S."/>
            <person name="Capri G.R."/>
            <person name="Burnett J.R."/>
            <person name="Sudheesh P.S."/>
            <person name="Schipma M.J."/>
            <person name="Burd H."/>
            <person name="Bhattacharyya A."/>
            <person name="Rhodes L.D."/>
            <person name="Kaul R."/>
            <person name="Strom M.S."/>
        </authorList>
    </citation>
    <scope>NUCLEOTIDE SEQUENCE [LARGE SCALE GENOMIC DNA]</scope>
    <source>
        <strain evidence="10">ATCC 33209 / DSM 20767 / JCM 11484 / NBRC 15589 / NCIMB 2235</strain>
    </source>
</reference>
<comment type="similarity">
    <text evidence="7">Belongs to the RnpA family.</text>
</comment>
<dbReference type="GO" id="GO:0030677">
    <property type="term" value="C:ribonuclease P complex"/>
    <property type="evidence" value="ECO:0007669"/>
    <property type="project" value="TreeGrafter"/>
</dbReference>
<evidence type="ECO:0000256" key="8">
    <source>
        <dbReference type="NCBIfam" id="TIGR00188"/>
    </source>
</evidence>
<dbReference type="EMBL" id="CP000910">
    <property type="protein sequence ID" value="ABY25266.1"/>
    <property type="molecule type" value="Genomic_DNA"/>
</dbReference>
<dbReference type="PROSITE" id="PS00648">
    <property type="entry name" value="RIBONUCLEASE_P"/>
    <property type="match status" value="1"/>
</dbReference>
<dbReference type="HAMAP" id="MF_00227">
    <property type="entry name" value="RNase_P"/>
    <property type="match status" value="1"/>
</dbReference>
<keyword evidence="5 7" id="KW-0378">Hydrolase</keyword>
<name>A9WVP5_RENSM</name>
<dbReference type="GO" id="GO:0004526">
    <property type="term" value="F:ribonuclease P activity"/>
    <property type="evidence" value="ECO:0007669"/>
    <property type="project" value="UniProtKB-UniRule"/>
</dbReference>
<comment type="function">
    <text evidence="1 7">RNaseP catalyzes the removal of the 5'-leader sequence from pre-tRNA to produce the mature 5'-terminus. It can also cleave other RNA substrates such as 4.5S RNA. The protein component plays an auxiliary but essential role in vivo by binding to the 5'-leader sequence and broadening the substrate specificity of the ribozyme.</text>
</comment>
<evidence type="ECO:0000313" key="10">
    <source>
        <dbReference type="Proteomes" id="UP000002007"/>
    </source>
</evidence>
<dbReference type="GO" id="GO:0042781">
    <property type="term" value="F:3'-tRNA processing endoribonuclease activity"/>
    <property type="evidence" value="ECO:0007669"/>
    <property type="project" value="TreeGrafter"/>
</dbReference>
<dbReference type="NCBIfam" id="TIGR00188">
    <property type="entry name" value="rnpA"/>
    <property type="match status" value="1"/>
</dbReference>
<dbReference type="Pfam" id="PF00825">
    <property type="entry name" value="Ribonuclease_P"/>
    <property type="match status" value="1"/>
</dbReference>
<protein>
    <recommendedName>
        <fullName evidence="7 8">Ribonuclease P protein component</fullName>
        <shortName evidence="7">RNase P protein</shortName>
        <shortName evidence="7">RNaseP protein</shortName>
        <ecNumber evidence="7 8">3.1.26.5</ecNumber>
    </recommendedName>
    <alternativeName>
        <fullName evidence="7">Protein C5</fullName>
    </alternativeName>
</protein>
<organism evidence="9 10">
    <name type="scientific">Renibacterium salmoninarum (strain ATCC 33209 / DSM 20767 / JCM 11484 / NBRC 15589 / NCIMB 2235)</name>
    <dbReference type="NCBI Taxonomy" id="288705"/>
    <lineage>
        <taxon>Bacteria</taxon>
        <taxon>Bacillati</taxon>
        <taxon>Actinomycetota</taxon>
        <taxon>Actinomycetes</taxon>
        <taxon>Micrococcales</taxon>
        <taxon>Micrococcaceae</taxon>
        <taxon>Renibacterium</taxon>
    </lineage>
</organism>
<dbReference type="HOGENOM" id="CLU_117179_4_1_11"/>
<keyword evidence="3 7" id="KW-0540">Nuclease</keyword>
<dbReference type="EC" id="3.1.26.5" evidence="7 8"/>
<dbReference type="InterPro" id="IPR014721">
    <property type="entry name" value="Ribsml_uS5_D2-typ_fold_subgr"/>
</dbReference>
<dbReference type="STRING" id="288705.RSal33209_3557"/>
<evidence type="ECO:0000256" key="1">
    <source>
        <dbReference type="ARBA" id="ARBA00002663"/>
    </source>
</evidence>
<evidence type="ECO:0000256" key="5">
    <source>
        <dbReference type="ARBA" id="ARBA00022801"/>
    </source>
</evidence>
<keyword evidence="4 7" id="KW-0255">Endonuclease</keyword>
<dbReference type="SUPFAM" id="SSF54211">
    <property type="entry name" value="Ribosomal protein S5 domain 2-like"/>
    <property type="match status" value="1"/>
</dbReference>
<keyword evidence="2 7" id="KW-0819">tRNA processing</keyword>
<gene>
    <name evidence="7" type="primary">rnpA</name>
    <name evidence="9" type="ordered locus">RSal33209_3557</name>
</gene>
<dbReference type="InterPro" id="IPR020539">
    <property type="entry name" value="RNase_P_CS"/>
</dbReference>
<accession>A9WVP5</accession>
<dbReference type="PANTHER" id="PTHR33992:SF1">
    <property type="entry name" value="RIBONUCLEASE P PROTEIN COMPONENT"/>
    <property type="match status" value="1"/>
</dbReference>
<keyword evidence="6 7" id="KW-0694">RNA-binding</keyword>
<dbReference type="InterPro" id="IPR000100">
    <property type="entry name" value="RNase_P"/>
</dbReference>
<dbReference type="eggNOG" id="COG0594">
    <property type="taxonomic scope" value="Bacteria"/>
</dbReference>
<dbReference type="GO" id="GO:0000049">
    <property type="term" value="F:tRNA binding"/>
    <property type="evidence" value="ECO:0007669"/>
    <property type="project" value="UniProtKB-UniRule"/>
</dbReference>
<evidence type="ECO:0000256" key="2">
    <source>
        <dbReference type="ARBA" id="ARBA00022694"/>
    </source>
</evidence>
<comment type="subunit">
    <text evidence="7">Consists of a catalytic RNA component (M1 or rnpB) and a protein subunit.</text>
</comment>
<keyword evidence="10" id="KW-1185">Reference proteome</keyword>
<evidence type="ECO:0000256" key="7">
    <source>
        <dbReference type="HAMAP-Rule" id="MF_00227"/>
    </source>
</evidence>
<dbReference type="KEGG" id="rsa:RSal33209_3557"/>
<evidence type="ECO:0000256" key="6">
    <source>
        <dbReference type="ARBA" id="ARBA00022884"/>
    </source>
</evidence>
<dbReference type="GO" id="GO:0001682">
    <property type="term" value="P:tRNA 5'-leader removal"/>
    <property type="evidence" value="ECO:0007669"/>
    <property type="project" value="UniProtKB-UniRule"/>
</dbReference>
<proteinExistence type="inferred from homology"/>
<comment type="catalytic activity">
    <reaction evidence="7">
        <text>Endonucleolytic cleavage of RNA, removing 5'-extranucleotides from tRNA precursor.</text>
        <dbReference type="EC" id="3.1.26.5"/>
    </reaction>
</comment>
<dbReference type="InterPro" id="IPR020568">
    <property type="entry name" value="Ribosomal_Su5_D2-typ_SF"/>
</dbReference>
<dbReference type="AlphaFoldDB" id="A9WVP5"/>
<dbReference type="Gene3D" id="3.30.230.10">
    <property type="match status" value="1"/>
</dbReference>
<dbReference type="PANTHER" id="PTHR33992">
    <property type="entry name" value="RIBONUCLEASE P PROTEIN COMPONENT"/>
    <property type="match status" value="1"/>
</dbReference>
<sequence length="139" mass="15253">MNLRSVMLPAANRLRASSEFSNTVRSGVRSGRRNLVLYALVEPSGVAEKTSLPSRVGFIVAKSVGNAVVRNLVKRRLRSLAASTVLQYPFGLRIVVRALPLAATSSWQELQNDYEAGFRASLSKIPETVFAEYREGANE</sequence>
<evidence type="ECO:0000256" key="3">
    <source>
        <dbReference type="ARBA" id="ARBA00022722"/>
    </source>
</evidence>
<dbReference type="Proteomes" id="UP000002007">
    <property type="component" value="Chromosome"/>
</dbReference>
<evidence type="ECO:0000256" key="4">
    <source>
        <dbReference type="ARBA" id="ARBA00022759"/>
    </source>
</evidence>
<evidence type="ECO:0000313" key="9">
    <source>
        <dbReference type="EMBL" id="ABY25266.1"/>
    </source>
</evidence>